<evidence type="ECO:0000259" key="6">
    <source>
        <dbReference type="Pfam" id="PF12698"/>
    </source>
</evidence>
<dbReference type="OrthoDB" id="7388589at2"/>
<dbReference type="RefSeq" id="WP_157175923.1">
    <property type="nucleotide sequence ID" value="NZ_BMJP01000003.1"/>
</dbReference>
<gene>
    <name evidence="7" type="ORF">FHS99_002443</name>
</gene>
<accession>A0A7W9F1Y4</accession>
<dbReference type="Pfam" id="PF12698">
    <property type="entry name" value="ABC2_membrane_3"/>
    <property type="match status" value="1"/>
</dbReference>
<evidence type="ECO:0000256" key="4">
    <source>
        <dbReference type="ARBA" id="ARBA00023136"/>
    </source>
</evidence>
<reference evidence="7 8" key="1">
    <citation type="submission" date="2020-08" db="EMBL/GenBank/DDBJ databases">
        <title>Genomic Encyclopedia of Type Strains, Phase IV (KMG-IV): sequencing the most valuable type-strain genomes for metagenomic binning, comparative biology and taxonomic classification.</title>
        <authorList>
            <person name="Goeker M."/>
        </authorList>
    </citation>
    <scope>NUCLEOTIDE SEQUENCE [LARGE SCALE GENOMIC DNA]</scope>
    <source>
        <strain evidence="7 8">DSM 103336</strain>
    </source>
</reference>
<protein>
    <submittedName>
        <fullName evidence="7">ABC-2 type transport system permease protein</fullName>
    </submittedName>
</protein>
<comment type="subcellular location">
    <subcellularLocation>
        <location evidence="1">Membrane</location>
        <topology evidence="1">Multi-pass membrane protein</topology>
    </subcellularLocation>
</comment>
<dbReference type="GO" id="GO:0140359">
    <property type="term" value="F:ABC-type transporter activity"/>
    <property type="evidence" value="ECO:0007669"/>
    <property type="project" value="InterPro"/>
</dbReference>
<dbReference type="GO" id="GO:0016020">
    <property type="term" value="C:membrane"/>
    <property type="evidence" value="ECO:0007669"/>
    <property type="project" value="UniProtKB-SubCell"/>
</dbReference>
<evidence type="ECO:0000313" key="7">
    <source>
        <dbReference type="EMBL" id="MBB5729947.1"/>
    </source>
</evidence>
<keyword evidence="3 5" id="KW-1133">Transmembrane helix</keyword>
<evidence type="ECO:0000256" key="1">
    <source>
        <dbReference type="ARBA" id="ARBA00004141"/>
    </source>
</evidence>
<evidence type="ECO:0000256" key="2">
    <source>
        <dbReference type="ARBA" id="ARBA00022692"/>
    </source>
</evidence>
<sequence>MREIIRAALVIARRDYAATVFSKAFVLFLLFPLLPVIAGVGFGAMGASQDREALHPTVAVIAAPETAAAIGHAGARLIERLGPRALPRLRMVMPDGAEAVQVKRLLADGGGRGVVAVLTGGLDRPTLTGSRGGIGSVGGDIGLVLDSARQMRALDGRVPPVVDVVERPVDRAAGTDRSGRTLIARAGQFLLMFLTMILAGMLLSNMIEEKSSKVIEVLAAAVPVDAIFLGKLFAMLAMSFTGIAVWGGTVLTGLALVAGQLPAVPAPAVGWPLFLVLGLAYFTTLFLLLGALFIGIGGQAASPREVQMMSLPVTMGQMGVLAFASSSLGAPQSAMGIAAALFPWSSPFAMLARAAQGPALWPHLLAIGWQLIWVAVIVRIAAGLFRRSVLKSGGGGWFGRFRRRGMKPAV</sequence>
<feature type="transmembrane region" description="Helical" evidence="5">
    <location>
        <begin position="213"/>
        <end position="233"/>
    </location>
</feature>
<dbReference type="AlphaFoldDB" id="A0A7W9F1Y4"/>
<keyword evidence="4 5" id="KW-0472">Membrane</keyword>
<proteinExistence type="predicted"/>
<feature type="transmembrane region" description="Helical" evidence="5">
    <location>
        <begin position="24"/>
        <end position="45"/>
    </location>
</feature>
<evidence type="ECO:0000313" key="8">
    <source>
        <dbReference type="Proteomes" id="UP000546701"/>
    </source>
</evidence>
<keyword evidence="8" id="KW-1185">Reference proteome</keyword>
<feature type="transmembrane region" description="Helical" evidence="5">
    <location>
        <begin position="273"/>
        <end position="297"/>
    </location>
</feature>
<feature type="transmembrane region" description="Helical" evidence="5">
    <location>
        <begin position="189"/>
        <end position="207"/>
    </location>
</feature>
<evidence type="ECO:0000256" key="3">
    <source>
        <dbReference type="ARBA" id="ARBA00022989"/>
    </source>
</evidence>
<feature type="transmembrane region" description="Helical" evidence="5">
    <location>
        <begin position="240"/>
        <end position="261"/>
    </location>
</feature>
<name>A0A7W9F1Y4_9SPHN</name>
<feature type="transmembrane region" description="Helical" evidence="5">
    <location>
        <begin position="318"/>
        <end position="344"/>
    </location>
</feature>
<evidence type="ECO:0000256" key="5">
    <source>
        <dbReference type="SAM" id="Phobius"/>
    </source>
</evidence>
<feature type="domain" description="ABC-2 type transporter transmembrane" evidence="6">
    <location>
        <begin position="187"/>
        <end position="381"/>
    </location>
</feature>
<feature type="transmembrane region" description="Helical" evidence="5">
    <location>
        <begin position="364"/>
        <end position="385"/>
    </location>
</feature>
<dbReference type="EMBL" id="JACIJR010000005">
    <property type="protein sequence ID" value="MBB5729947.1"/>
    <property type="molecule type" value="Genomic_DNA"/>
</dbReference>
<comment type="caution">
    <text evidence="7">The sequence shown here is derived from an EMBL/GenBank/DDBJ whole genome shotgun (WGS) entry which is preliminary data.</text>
</comment>
<dbReference type="InterPro" id="IPR013525">
    <property type="entry name" value="ABC2_TM"/>
</dbReference>
<keyword evidence="2 5" id="KW-0812">Transmembrane</keyword>
<dbReference type="Proteomes" id="UP000546701">
    <property type="component" value="Unassembled WGS sequence"/>
</dbReference>
<organism evidence="7 8">
    <name type="scientific">Sphingomonas prati</name>
    <dbReference type="NCBI Taxonomy" id="1843237"/>
    <lineage>
        <taxon>Bacteria</taxon>
        <taxon>Pseudomonadati</taxon>
        <taxon>Pseudomonadota</taxon>
        <taxon>Alphaproteobacteria</taxon>
        <taxon>Sphingomonadales</taxon>
        <taxon>Sphingomonadaceae</taxon>
        <taxon>Sphingomonas</taxon>
    </lineage>
</organism>